<gene>
    <name evidence="1" type="ORF">VNO77_23656</name>
</gene>
<sequence length="93" mass="10612">MASQQDLVKIGLEGFDIIDRFYGAPNKRSTNGSRQRQGRWGFQGIQSHHTKEEQVINSKDAASQYGGIMILNYPNTKPHNRWGKIFKVFKSSN</sequence>
<comment type="caution">
    <text evidence="1">The sequence shown here is derived from an EMBL/GenBank/DDBJ whole genome shotgun (WGS) entry which is preliminary data.</text>
</comment>
<name>A0AAN9L4T8_CANGL</name>
<evidence type="ECO:0000313" key="1">
    <source>
        <dbReference type="EMBL" id="KAK7329487.1"/>
    </source>
</evidence>
<protein>
    <submittedName>
        <fullName evidence="1">Uncharacterized protein</fullName>
    </submittedName>
</protein>
<keyword evidence="2" id="KW-1185">Reference proteome</keyword>
<dbReference type="PANTHER" id="PTHR33484:SF12">
    <property type="entry name" value="AP2_ERF DOMAIN-CONTAINING PROTEIN"/>
    <property type="match status" value="1"/>
</dbReference>
<dbReference type="PANTHER" id="PTHR33484">
    <property type="entry name" value="BNAC07G33360D PROTEIN"/>
    <property type="match status" value="1"/>
</dbReference>
<dbReference type="AlphaFoldDB" id="A0AAN9L4T8"/>
<accession>A0AAN9L4T8</accession>
<evidence type="ECO:0000313" key="2">
    <source>
        <dbReference type="Proteomes" id="UP001367508"/>
    </source>
</evidence>
<reference evidence="1 2" key="1">
    <citation type="submission" date="2024-01" db="EMBL/GenBank/DDBJ databases">
        <title>The genomes of 5 underutilized Papilionoideae crops provide insights into root nodulation and disease resistanc.</title>
        <authorList>
            <person name="Jiang F."/>
        </authorList>
    </citation>
    <scope>NUCLEOTIDE SEQUENCE [LARGE SCALE GENOMIC DNA]</scope>
    <source>
        <strain evidence="1">LVBAO_FW01</strain>
        <tissue evidence="1">Leaves</tissue>
    </source>
</reference>
<dbReference type="Proteomes" id="UP001367508">
    <property type="component" value="Unassembled WGS sequence"/>
</dbReference>
<proteinExistence type="predicted"/>
<dbReference type="EMBL" id="JAYMYQ010000005">
    <property type="protein sequence ID" value="KAK7329487.1"/>
    <property type="molecule type" value="Genomic_DNA"/>
</dbReference>
<organism evidence="1 2">
    <name type="scientific">Canavalia gladiata</name>
    <name type="common">Sword bean</name>
    <name type="synonym">Dolichos gladiatus</name>
    <dbReference type="NCBI Taxonomy" id="3824"/>
    <lineage>
        <taxon>Eukaryota</taxon>
        <taxon>Viridiplantae</taxon>
        <taxon>Streptophyta</taxon>
        <taxon>Embryophyta</taxon>
        <taxon>Tracheophyta</taxon>
        <taxon>Spermatophyta</taxon>
        <taxon>Magnoliopsida</taxon>
        <taxon>eudicotyledons</taxon>
        <taxon>Gunneridae</taxon>
        <taxon>Pentapetalae</taxon>
        <taxon>rosids</taxon>
        <taxon>fabids</taxon>
        <taxon>Fabales</taxon>
        <taxon>Fabaceae</taxon>
        <taxon>Papilionoideae</taxon>
        <taxon>50 kb inversion clade</taxon>
        <taxon>NPAAA clade</taxon>
        <taxon>indigoferoid/millettioid clade</taxon>
        <taxon>Phaseoleae</taxon>
        <taxon>Canavalia</taxon>
    </lineage>
</organism>